<keyword evidence="2 5" id="KW-0690">Ribosome biogenesis</keyword>
<dbReference type="RefSeq" id="WP_299218757.1">
    <property type="nucleotide sequence ID" value="NZ_JBDGHN010000005.1"/>
</dbReference>
<dbReference type="InterPro" id="IPR006641">
    <property type="entry name" value="YqgF/RNaseH-like_dom"/>
</dbReference>
<evidence type="ECO:0000259" key="6">
    <source>
        <dbReference type="SMART" id="SM00732"/>
    </source>
</evidence>
<dbReference type="PANTHER" id="PTHR33317">
    <property type="entry name" value="POLYNUCLEOTIDYL TRANSFERASE, RIBONUCLEASE H-LIKE SUPERFAMILY PROTEIN"/>
    <property type="match status" value="1"/>
</dbReference>
<comment type="subcellular location">
    <subcellularLocation>
        <location evidence="5">Cytoplasm</location>
    </subcellularLocation>
</comment>
<sequence>MVESDPSLEAVGTAISEPEIKPHLILALDYGVKKMGMALGNTVTETARAFDILAMNNGQPDWDNLLGIIKVWGVTQVLVGLPLNMDGSSSMLSKRAHKFARRLAHRLMEQRLPAKVTLCDERLTSMAAREIAWENGWIRNERDPIDDISACILLSTYFTDPNSSMAISAIKPD</sequence>
<evidence type="ECO:0000256" key="3">
    <source>
        <dbReference type="ARBA" id="ARBA00022722"/>
    </source>
</evidence>
<dbReference type="EMBL" id="JBDGHN010000005">
    <property type="protein sequence ID" value="MEN2751769.1"/>
    <property type="molecule type" value="Genomic_DNA"/>
</dbReference>
<feature type="domain" description="YqgF/RNase H-like" evidence="6">
    <location>
        <begin position="23"/>
        <end position="128"/>
    </location>
</feature>
<evidence type="ECO:0000313" key="8">
    <source>
        <dbReference type="Proteomes" id="UP001461960"/>
    </source>
</evidence>
<dbReference type="Pfam" id="PF03652">
    <property type="entry name" value="RuvX"/>
    <property type="match status" value="1"/>
</dbReference>
<dbReference type="InterPro" id="IPR037027">
    <property type="entry name" value="YqgF/RNaseH-like_dom_sf"/>
</dbReference>
<dbReference type="SMART" id="SM00732">
    <property type="entry name" value="YqgFc"/>
    <property type="match status" value="1"/>
</dbReference>
<comment type="caution">
    <text evidence="7">The sequence shown here is derived from an EMBL/GenBank/DDBJ whole genome shotgun (WGS) entry which is preliminary data.</text>
</comment>
<evidence type="ECO:0000256" key="2">
    <source>
        <dbReference type="ARBA" id="ARBA00022517"/>
    </source>
</evidence>
<proteinExistence type="inferred from homology"/>
<reference evidence="7 8" key="1">
    <citation type="submission" date="2024-05" db="EMBL/GenBank/DDBJ databases">
        <authorList>
            <person name="Kim H.-Y."/>
            <person name="Kim E."/>
            <person name="Cai Y."/>
            <person name="Yang S.-M."/>
            <person name="Lee W."/>
        </authorList>
    </citation>
    <scope>NUCLEOTIDE SEQUENCE [LARGE SCALE GENOMIC DNA]</scope>
    <source>
        <strain evidence="7 8">FBL11</strain>
    </source>
</reference>
<comment type="function">
    <text evidence="5">Could be a nuclease involved in processing of the 5'-end of pre-16S rRNA.</text>
</comment>
<keyword evidence="8" id="KW-1185">Reference proteome</keyword>
<protein>
    <recommendedName>
        <fullName evidence="5">Putative pre-16S rRNA nuclease</fullName>
        <ecNumber evidence="5">3.1.-.-</ecNumber>
    </recommendedName>
</protein>
<organism evidence="7 8">
    <name type="scientific">Psychrobacter saeujeotis</name>
    <dbReference type="NCBI Taxonomy" id="3143436"/>
    <lineage>
        <taxon>Bacteria</taxon>
        <taxon>Pseudomonadati</taxon>
        <taxon>Pseudomonadota</taxon>
        <taxon>Gammaproteobacteria</taxon>
        <taxon>Moraxellales</taxon>
        <taxon>Moraxellaceae</taxon>
        <taxon>Psychrobacter</taxon>
    </lineage>
</organism>
<keyword evidence="4 5" id="KW-0378">Hydrolase</keyword>
<dbReference type="Gene3D" id="3.30.420.140">
    <property type="entry name" value="YqgF/RNase H-like domain"/>
    <property type="match status" value="1"/>
</dbReference>
<accession>A0ABU9XA36</accession>
<dbReference type="InterPro" id="IPR005227">
    <property type="entry name" value="YqgF"/>
</dbReference>
<comment type="similarity">
    <text evidence="5">Belongs to the YqgF HJR family.</text>
</comment>
<keyword evidence="1 5" id="KW-0963">Cytoplasm</keyword>
<dbReference type="PANTHER" id="PTHR33317:SF4">
    <property type="entry name" value="POLYNUCLEOTIDYL TRANSFERASE, RIBONUCLEASE H-LIKE SUPERFAMILY PROTEIN"/>
    <property type="match status" value="1"/>
</dbReference>
<name>A0ABU9XA36_9GAMM</name>
<evidence type="ECO:0000256" key="1">
    <source>
        <dbReference type="ARBA" id="ARBA00022490"/>
    </source>
</evidence>
<dbReference type="HAMAP" id="MF_00651">
    <property type="entry name" value="Nuclease_YqgF"/>
    <property type="match status" value="1"/>
</dbReference>
<gene>
    <name evidence="7" type="primary">ruvX</name>
    <name evidence="7" type="ORF">AAIR29_09000</name>
</gene>
<evidence type="ECO:0000256" key="5">
    <source>
        <dbReference type="HAMAP-Rule" id="MF_00651"/>
    </source>
</evidence>
<evidence type="ECO:0000313" key="7">
    <source>
        <dbReference type="EMBL" id="MEN2751769.1"/>
    </source>
</evidence>
<dbReference type="CDD" id="cd16964">
    <property type="entry name" value="YqgF"/>
    <property type="match status" value="1"/>
</dbReference>
<dbReference type="SUPFAM" id="SSF53098">
    <property type="entry name" value="Ribonuclease H-like"/>
    <property type="match status" value="1"/>
</dbReference>
<dbReference type="NCBIfam" id="TIGR00250">
    <property type="entry name" value="RNAse_H_YqgF"/>
    <property type="match status" value="1"/>
</dbReference>
<keyword evidence="3 5" id="KW-0540">Nuclease</keyword>
<evidence type="ECO:0000256" key="4">
    <source>
        <dbReference type="ARBA" id="ARBA00022801"/>
    </source>
</evidence>
<dbReference type="InterPro" id="IPR012337">
    <property type="entry name" value="RNaseH-like_sf"/>
</dbReference>
<dbReference type="Proteomes" id="UP001461960">
    <property type="component" value="Unassembled WGS sequence"/>
</dbReference>
<dbReference type="EC" id="3.1.-.-" evidence="5"/>